<evidence type="ECO:0000256" key="2">
    <source>
        <dbReference type="ARBA" id="ARBA00007131"/>
    </source>
</evidence>
<keyword evidence="3" id="KW-0786">Thiamine pyrophosphate</keyword>
<dbReference type="PANTHER" id="PTHR47514:SF1">
    <property type="entry name" value="TRANSKETOLASE N-TERMINAL SECTION-RELATED"/>
    <property type="match status" value="1"/>
</dbReference>
<comment type="similarity">
    <text evidence="2">Belongs to the transketolase family.</text>
</comment>
<evidence type="ECO:0000256" key="1">
    <source>
        <dbReference type="ARBA" id="ARBA00001964"/>
    </source>
</evidence>
<keyword evidence="6" id="KW-1185">Reference proteome</keyword>
<evidence type="ECO:0000256" key="3">
    <source>
        <dbReference type="ARBA" id="ARBA00023052"/>
    </source>
</evidence>
<protein>
    <recommendedName>
        <fullName evidence="4">Transketolase N-terminal domain-containing protein</fullName>
    </recommendedName>
</protein>
<accession>A0ABQ1QPX6</accession>
<feature type="domain" description="Transketolase N-terminal" evidence="4">
    <location>
        <begin position="93"/>
        <end position="273"/>
    </location>
</feature>
<gene>
    <name evidence="5" type="ORF">GCM10011358_20020</name>
</gene>
<evidence type="ECO:0000313" key="5">
    <source>
        <dbReference type="EMBL" id="GGD36200.1"/>
    </source>
</evidence>
<dbReference type="RefSeq" id="WP_229738189.1">
    <property type="nucleotide sequence ID" value="NZ_BMGI01000003.1"/>
</dbReference>
<comment type="caution">
    <text evidence="5">The sequence shown here is derived from an EMBL/GenBank/DDBJ whole genome shotgun (WGS) entry which is preliminary data.</text>
</comment>
<name>A0ABQ1QPX6_9RHOB</name>
<dbReference type="InterPro" id="IPR029061">
    <property type="entry name" value="THDP-binding"/>
</dbReference>
<dbReference type="EMBL" id="BMGI01000003">
    <property type="protein sequence ID" value="GGD36200.1"/>
    <property type="molecule type" value="Genomic_DNA"/>
</dbReference>
<sequence length="314" mass="34482">MPSQAPLQNEKTTEEIALGVRRRVFEHTIRNNGGYLSQACSSAEQLAFLYNEALHLGQPTMPMIPPPFGGVPSADNPDYVTGAGYNGPFEPQYDRLFIAPAHYALVAYATLIETGRMAPEGLEMFNKDGSSVEMIGAEHSPGMEVHNGTLGIGLSTGAGLAWGRKRKGEPGEVCVFMSDGEVQEGQTWEAVQAAAHHGIDNLWAIMDVNRQQCDGAMDEVMQVGDIRQKFIDFGAHCVEIDGHDLEAMRQARAENHEGKPLIILAYTSPTKGMPILERRFPRLHYVRFKSEDERAEYNQAIAADLGIAPVDYAH</sequence>
<dbReference type="SUPFAM" id="SSF52518">
    <property type="entry name" value="Thiamin diphosphate-binding fold (THDP-binding)"/>
    <property type="match status" value="1"/>
</dbReference>
<dbReference type="Pfam" id="PF00456">
    <property type="entry name" value="Transketolase_N"/>
    <property type="match status" value="1"/>
</dbReference>
<dbReference type="Proteomes" id="UP000617355">
    <property type="component" value="Unassembled WGS sequence"/>
</dbReference>
<proteinExistence type="inferred from homology"/>
<evidence type="ECO:0000313" key="6">
    <source>
        <dbReference type="Proteomes" id="UP000617355"/>
    </source>
</evidence>
<dbReference type="InterPro" id="IPR005474">
    <property type="entry name" value="Transketolase_N"/>
</dbReference>
<dbReference type="Gene3D" id="3.40.50.970">
    <property type="match status" value="1"/>
</dbReference>
<comment type="cofactor">
    <cofactor evidence="1">
        <name>thiamine diphosphate</name>
        <dbReference type="ChEBI" id="CHEBI:58937"/>
    </cofactor>
</comment>
<evidence type="ECO:0000259" key="4">
    <source>
        <dbReference type="Pfam" id="PF00456"/>
    </source>
</evidence>
<dbReference type="PANTHER" id="PTHR47514">
    <property type="entry name" value="TRANSKETOLASE N-TERMINAL SECTION-RELATED"/>
    <property type="match status" value="1"/>
</dbReference>
<reference evidence="6" key="1">
    <citation type="journal article" date="2019" name="Int. J. Syst. Evol. Microbiol.">
        <title>The Global Catalogue of Microorganisms (GCM) 10K type strain sequencing project: providing services to taxonomists for standard genome sequencing and annotation.</title>
        <authorList>
            <consortium name="The Broad Institute Genomics Platform"/>
            <consortium name="The Broad Institute Genome Sequencing Center for Infectious Disease"/>
            <person name="Wu L."/>
            <person name="Ma J."/>
        </authorList>
    </citation>
    <scope>NUCLEOTIDE SEQUENCE [LARGE SCALE GENOMIC DNA]</scope>
    <source>
        <strain evidence="6">CGMCC 1.12922</strain>
    </source>
</reference>
<organism evidence="5 6">
    <name type="scientific">Sinisalibacter lacisalsi</name>
    <dbReference type="NCBI Taxonomy" id="1526570"/>
    <lineage>
        <taxon>Bacteria</taxon>
        <taxon>Pseudomonadati</taxon>
        <taxon>Pseudomonadota</taxon>
        <taxon>Alphaproteobacteria</taxon>
        <taxon>Rhodobacterales</taxon>
        <taxon>Roseobacteraceae</taxon>
        <taxon>Sinisalibacter</taxon>
    </lineage>
</organism>